<feature type="domain" description="Teneurin-like YD-shell" evidence="4">
    <location>
        <begin position="838"/>
        <end position="993"/>
    </location>
</feature>
<feature type="domain" description="Teneurin-like YD-shell" evidence="4">
    <location>
        <begin position="1025"/>
        <end position="1336"/>
    </location>
</feature>
<dbReference type="PRINTS" id="PR00394">
    <property type="entry name" value="RHSPROTEIN"/>
</dbReference>
<dbReference type="NCBIfam" id="TIGR03696">
    <property type="entry name" value="Rhs_assc_core"/>
    <property type="match status" value="1"/>
</dbReference>
<evidence type="ECO:0000313" key="6">
    <source>
        <dbReference type="Proteomes" id="UP000798951"/>
    </source>
</evidence>
<reference evidence="5 6" key="1">
    <citation type="submission" date="2019-07" db="EMBL/GenBank/DDBJ databases">
        <title>Genomic Encyclopedia of Type Strains, Phase IV (KMG-IV): sequencing the most valuable type-strain genomes for metagenomic binning, comparative biology and taxonomic classification.</title>
        <authorList>
            <person name="Goeker M."/>
        </authorList>
    </citation>
    <scope>NUCLEOTIDE SEQUENCE [LARGE SCALE GENOMIC DNA]</scope>
    <source>
        <strain evidence="5 6">DSM 44831</strain>
    </source>
</reference>
<dbReference type="Pfam" id="PF20148">
    <property type="entry name" value="DUF6531"/>
    <property type="match status" value="1"/>
</dbReference>
<dbReference type="InterPro" id="IPR022385">
    <property type="entry name" value="Rhs_assc_core"/>
</dbReference>
<name>A0ABQ6YHA7_9NOCA</name>
<dbReference type="Pfam" id="PF25023">
    <property type="entry name" value="TEN_YD-shell"/>
    <property type="match status" value="2"/>
</dbReference>
<comment type="caution">
    <text evidence="5">The sequence shown here is derived from an EMBL/GenBank/DDBJ whole genome shotgun (WGS) entry which is preliminary data.</text>
</comment>
<sequence>MTNPLIAAKEDTTDWSTGISLVSSVTDLSDAISGGSWIEVGLGVAGLAAEAVSLVVDPLGTLAGYGVGWLIEHCQPLQDALDWIAGDPAQIEAYAKTWDNVATRISEVATAQNKAVAIDVTDWTGQTATAYKSAASNTTNLLTAANTAATAAASAIRMAGGVVAAVRETVRDLVAQTVGRLAVWAAEALFTCGLATPVVAVQATAYIAKTVAMIAKLFSKLAKTMAKLKPLLKQLKSAFGDIAKAFKKTPSKSGKDADTTTPANTKKPDSNDADTNPASTKPDTDAPASTPDNTKTPRDPSDTNSTAPASARNGDPANTQDKVGTCGGREPVDMSTGEYYVPIVDLELPGVLPIELWRRHRSNYRSGRWLGPSWSSFLDLRVIATPEGLTFVGEDGMLLAYPDPEANATVLPLFGEHSWPLAATTDGYQIHDPVREITWYFTALDAESQALGDFPIAGIVDRHSNWIRYHYDANRHPTHLSSSSGYQVSFTTSHDRVTSIRVDGTSATTGVALSTLICEFDYTDGDLTTVTNSFGGLTRYTYDRAHRMRTWHDPDGTHFTNTYDDHGRIVRQVGTDSILNSTFSYETLPNRHTRTHVTNSLGVQWYYEFDSGKRLVVQTDGAGALTRTDYAEPVSRHPFRIIGPDLTTTYYYRDDNDHIVRVHRPDGSSVHLTYHARNRPATVTDPDGAVLRYGYDDAGNLTSITDPDGISRRFTYHPNGSPATIIESDGSTTTFETDAAGQPIRIVDASGQITSITRDHVGLISTITDANGDTTSYTWTPNGRPLSRVDPDGLQQSWTYSSNGDLLSHTDRADQVQRYSYGPFAMLASHTRVDGSTTNYTWDSEQQLLTVTNPLAQVWSYEYDPAGRVSAETDYNGAQISYLYEPTGQVATVTPASGIPRHHSYDRLGRLTEIRAESGEALTYVYTSAGHLNTATTRNLEGGGHVLRYQRSTAGRLLAAQLDDRPPTQFGYDHHGRAVTRVTPTGKTTQWGYGPGNRVNAIVADTHHIGLNHDALGRVNGWQAGAVSHSRVFDSVGHVTNSTLTATQPLRRDEYSWRADGYITTHTTTTAGHRTRTRSYELDPIGRITALTTNAATQRFTYDALSNITDATPTDNDPADQTASPQPLTDPSREYHRNLLIRRGRTRYHYDSDGRLTRKHTTRISRKPAITHYRYNAFDQLTDVFTPDGQWWRYTYDAFGRRTTKQLLSRDHTVLEIHEFTWNKTDLIEQTTPTETTSWDYLPDSSTPVAQSVRTITDHAFHVIATDIAGTPTDLVNPTTTTTSTAETGLWGKTIWRGDTTTVLRFPGQQYDPETGLHYNHHRYYDPHTARYLTQDPLGLTPAPNPNTYPHNPITWLDPLGLQCLGEDEQYLYRAVLQAELEQILDTRRFSNPEGIESKYFALTEEGASAYARGMFAAFPEEGPYTIVRTIVNRNDIPEISRIDNLADAGVGDAIALPTSVLSQLGRPRILPYGLTGG</sequence>
<feature type="region of interest" description="Disordered" evidence="2">
    <location>
        <begin position="248"/>
        <end position="334"/>
    </location>
</feature>
<dbReference type="EMBL" id="VMSD01000009">
    <property type="protein sequence ID" value="KAF0845145.1"/>
    <property type="molecule type" value="Genomic_DNA"/>
</dbReference>
<dbReference type="InterPro" id="IPR006530">
    <property type="entry name" value="YD"/>
</dbReference>
<keyword evidence="1" id="KW-0677">Repeat</keyword>
<dbReference type="InterPro" id="IPR050708">
    <property type="entry name" value="T6SS_VgrG/RHS"/>
</dbReference>
<dbReference type="PANTHER" id="PTHR32305:SF15">
    <property type="entry name" value="PROTEIN RHSA-RELATED"/>
    <property type="match status" value="1"/>
</dbReference>
<dbReference type="Pfam" id="PF05593">
    <property type="entry name" value="RHS_repeat"/>
    <property type="match status" value="4"/>
</dbReference>
<feature type="domain" description="DUF6531" evidence="3">
    <location>
        <begin position="330"/>
        <end position="401"/>
    </location>
</feature>
<dbReference type="InterPro" id="IPR056823">
    <property type="entry name" value="TEN-like_YD-shell"/>
</dbReference>
<accession>A0ABQ6YHA7</accession>
<evidence type="ECO:0000256" key="1">
    <source>
        <dbReference type="ARBA" id="ARBA00022737"/>
    </source>
</evidence>
<feature type="region of interest" description="Disordered" evidence="2">
    <location>
        <begin position="1108"/>
        <end position="1134"/>
    </location>
</feature>
<protein>
    <submittedName>
        <fullName evidence="5">RHS repeat-associated protein</fullName>
    </submittedName>
</protein>
<evidence type="ECO:0000259" key="4">
    <source>
        <dbReference type="Pfam" id="PF25023"/>
    </source>
</evidence>
<dbReference type="InterPro" id="IPR031325">
    <property type="entry name" value="RHS_repeat"/>
</dbReference>
<dbReference type="PANTHER" id="PTHR32305">
    <property type="match status" value="1"/>
</dbReference>
<evidence type="ECO:0000313" key="5">
    <source>
        <dbReference type="EMBL" id="KAF0845145.1"/>
    </source>
</evidence>
<gene>
    <name evidence="5" type="ORF">FNL39_109174</name>
</gene>
<feature type="compositionally biased region" description="Low complexity" evidence="2">
    <location>
        <begin position="1109"/>
        <end position="1123"/>
    </location>
</feature>
<proteinExistence type="predicted"/>
<dbReference type="SUPFAM" id="SSF50969">
    <property type="entry name" value="YVTN repeat-like/Quinoprotein amine dehydrogenase"/>
    <property type="match status" value="1"/>
</dbReference>
<evidence type="ECO:0000259" key="3">
    <source>
        <dbReference type="Pfam" id="PF20148"/>
    </source>
</evidence>
<dbReference type="NCBIfam" id="TIGR01643">
    <property type="entry name" value="YD_repeat_2x"/>
    <property type="match status" value="7"/>
</dbReference>
<evidence type="ECO:0000256" key="2">
    <source>
        <dbReference type="SAM" id="MobiDB-lite"/>
    </source>
</evidence>
<dbReference type="Proteomes" id="UP000798951">
    <property type="component" value="Unassembled WGS sequence"/>
</dbReference>
<keyword evidence="6" id="KW-1185">Reference proteome</keyword>
<dbReference type="InterPro" id="IPR011044">
    <property type="entry name" value="Quino_amine_DH_bsu"/>
</dbReference>
<dbReference type="Gene3D" id="2.180.10.10">
    <property type="entry name" value="RHS repeat-associated core"/>
    <property type="match status" value="3"/>
</dbReference>
<dbReference type="InterPro" id="IPR045351">
    <property type="entry name" value="DUF6531"/>
</dbReference>
<organism evidence="5 6">
    <name type="scientific">Nocardia caishijiensis</name>
    <dbReference type="NCBI Taxonomy" id="184756"/>
    <lineage>
        <taxon>Bacteria</taxon>
        <taxon>Bacillati</taxon>
        <taxon>Actinomycetota</taxon>
        <taxon>Actinomycetes</taxon>
        <taxon>Mycobacteriales</taxon>
        <taxon>Nocardiaceae</taxon>
        <taxon>Nocardia</taxon>
    </lineage>
</organism>
<dbReference type="RefSeq" id="WP_067987746.1">
    <property type="nucleotide sequence ID" value="NZ_VMSD01000009.1"/>
</dbReference>